<dbReference type="PANTHER" id="PTHR47268">
    <property type="entry name" value="ACYLPHOSPHATASE"/>
    <property type="match status" value="1"/>
</dbReference>
<dbReference type="RefSeq" id="WP_013321186.1">
    <property type="nucleotide sequence ID" value="NC_014501.1"/>
</dbReference>
<dbReference type="eggNOG" id="COG1254">
    <property type="taxonomic scope" value="Bacteria"/>
</dbReference>
<dbReference type="InterPro" id="IPR036046">
    <property type="entry name" value="Acylphosphatase-like_dom_sf"/>
</dbReference>
<comment type="similarity">
    <text evidence="1 6">Belongs to the acylphosphatase family.</text>
</comment>
<keyword evidence="9" id="KW-1185">Reference proteome</keyword>
<dbReference type="KEGG" id="cyj:Cyan7822_1071"/>
<dbReference type="PROSITE" id="PS51160">
    <property type="entry name" value="ACYLPHOSPHATASE_3"/>
    <property type="match status" value="1"/>
</dbReference>
<feature type="active site" evidence="5">
    <location>
        <position position="38"/>
    </location>
</feature>
<sequence>MKSSRASVLISGKVQGVGYRYWTVQTAKALGLKGWVRNKPDGRVEAVFQGSTEQVEQMIQLCHQGPVAAIVSDVTVEMGEPESYAGFQVIS</sequence>
<dbReference type="InterPro" id="IPR017968">
    <property type="entry name" value="Acylphosphatase_CS"/>
</dbReference>
<reference evidence="9" key="1">
    <citation type="journal article" date="2011" name="MBio">
        <title>Novel metabolic attributes of the genus Cyanothece, comprising a group of unicellular nitrogen-fixing Cyanobacteria.</title>
        <authorList>
            <person name="Bandyopadhyay A."/>
            <person name="Elvitigala T."/>
            <person name="Welsh E."/>
            <person name="Stockel J."/>
            <person name="Liberton M."/>
            <person name="Min H."/>
            <person name="Sherman L.A."/>
            <person name="Pakrasi H.B."/>
        </authorList>
    </citation>
    <scope>NUCLEOTIDE SEQUENCE [LARGE SCALE GENOMIC DNA]</scope>
    <source>
        <strain evidence="9">PCC 7822</strain>
    </source>
</reference>
<protein>
    <recommendedName>
        <fullName evidence="3 5">acylphosphatase</fullName>
        <ecNumber evidence="2 5">3.6.1.7</ecNumber>
    </recommendedName>
</protein>
<comment type="catalytic activity">
    <reaction evidence="4 5">
        <text>an acyl phosphate + H2O = a carboxylate + phosphate + H(+)</text>
        <dbReference type="Rhea" id="RHEA:14965"/>
        <dbReference type="ChEBI" id="CHEBI:15377"/>
        <dbReference type="ChEBI" id="CHEBI:15378"/>
        <dbReference type="ChEBI" id="CHEBI:29067"/>
        <dbReference type="ChEBI" id="CHEBI:43474"/>
        <dbReference type="ChEBI" id="CHEBI:59918"/>
        <dbReference type="EC" id="3.6.1.7"/>
    </reaction>
</comment>
<dbReference type="Gene3D" id="3.30.70.100">
    <property type="match status" value="1"/>
</dbReference>
<organism evidence="8 9">
    <name type="scientific">Gloeothece verrucosa (strain PCC 7822)</name>
    <name type="common">Cyanothece sp. (strain PCC 7822)</name>
    <dbReference type="NCBI Taxonomy" id="497965"/>
    <lineage>
        <taxon>Bacteria</taxon>
        <taxon>Bacillati</taxon>
        <taxon>Cyanobacteriota</taxon>
        <taxon>Cyanophyceae</taxon>
        <taxon>Oscillatoriophycideae</taxon>
        <taxon>Chroococcales</taxon>
        <taxon>Aphanothecaceae</taxon>
        <taxon>Gloeothece</taxon>
        <taxon>Gloeothece verrucosa</taxon>
    </lineage>
</organism>
<dbReference type="AlphaFoldDB" id="E0UEU9"/>
<dbReference type="HOGENOM" id="CLU_141932_3_2_3"/>
<feature type="active site" evidence="5">
    <location>
        <position position="20"/>
    </location>
</feature>
<dbReference type="PANTHER" id="PTHR47268:SF4">
    <property type="entry name" value="ACYLPHOSPHATASE"/>
    <property type="match status" value="1"/>
</dbReference>
<dbReference type="Proteomes" id="UP000008206">
    <property type="component" value="Chromosome"/>
</dbReference>
<name>E0UEU9_GLOV7</name>
<evidence type="ECO:0000256" key="5">
    <source>
        <dbReference type="PROSITE-ProRule" id="PRU00520"/>
    </source>
</evidence>
<dbReference type="GO" id="GO:0003998">
    <property type="term" value="F:acylphosphatase activity"/>
    <property type="evidence" value="ECO:0007669"/>
    <property type="project" value="UniProtKB-EC"/>
</dbReference>
<dbReference type="EMBL" id="CP002198">
    <property type="protein sequence ID" value="ADN13079.1"/>
    <property type="molecule type" value="Genomic_DNA"/>
</dbReference>
<gene>
    <name evidence="8" type="ordered locus">Cyan7822_1071</name>
</gene>
<dbReference type="Pfam" id="PF00708">
    <property type="entry name" value="Acylphosphatase"/>
    <property type="match status" value="1"/>
</dbReference>
<evidence type="ECO:0000313" key="8">
    <source>
        <dbReference type="EMBL" id="ADN13079.1"/>
    </source>
</evidence>
<dbReference type="STRING" id="497965.Cyan7822_1071"/>
<dbReference type="PRINTS" id="PR00112">
    <property type="entry name" value="ACYLPHPHTASE"/>
</dbReference>
<evidence type="ECO:0000259" key="7">
    <source>
        <dbReference type="PROSITE" id="PS51160"/>
    </source>
</evidence>
<keyword evidence="5" id="KW-0378">Hydrolase</keyword>
<evidence type="ECO:0000256" key="6">
    <source>
        <dbReference type="RuleBase" id="RU004168"/>
    </source>
</evidence>
<dbReference type="InterPro" id="IPR020456">
    <property type="entry name" value="Acylphosphatase"/>
</dbReference>
<feature type="domain" description="Acylphosphatase-like" evidence="7">
    <location>
        <begin position="5"/>
        <end position="91"/>
    </location>
</feature>
<dbReference type="SUPFAM" id="SSF54975">
    <property type="entry name" value="Acylphosphatase/BLUF domain-like"/>
    <property type="match status" value="1"/>
</dbReference>
<dbReference type="NCBIfam" id="NF010996">
    <property type="entry name" value="PRK14421.1"/>
    <property type="match status" value="1"/>
</dbReference>
<evidence type="ECO:0000256" key="1">
    <source>
        <dbReference type="ARBA" id="ARBA00005614"/>
    </source>
</evidence>
<accession>E0UEU9</accession>
<evidence type="ECO:0000256" key="2">
    <source>
        <dbReference type="ARBA" id="ARBA00012150"/>
    </source>
</evidence>
<dbReference type="PROSITE" id="PS00151">
    <property type="entry name" value="ACYLPHOSPHATASE_2"/>
    <property type="match status" value="1"/>
</dbReference>
<evidence type="ECO:0000313" key="9">
    <source>
        <dbReference type="Proteomes" id="UP000008206"/>
    </source>
</evidence>
<dbReference type="EC" id="3.6.1.7" evidence="2 5"/>
<evidence type="ECO:0000256" key="4">
    <source>
        <dbReference type="ARBA" id="ARBA00047645"/>
    </source>
</evidence>
<proteinExistence type="inferred from homology"/>
<dbReference type="InterPro" id="IPR001792">
    <property type="entry name" value="Acylphosphatase-like_dom"/>
</dbReference>
<evidence type="ECO:0000256" key="3">
    <source>
        <dbReference type="ARBA" id="ARBA00015991"/>
    </source>
</evidence>